<dbReference type="InterPro" id="IPR045565">
    <property type="entry name" value="Phage_capsid_2"/>
</dbReference>
<reference evidence="1" key="1">
    <citation type="submission" date="2020-04" db="EMBL/GenBank/DDBJ databases">
        <authorList>
            <person name="Chiriac C."/>
            <person name="Salcher M."/>
            <person name="Ghai R."/>
            <person name="Kavagutti S V."/>
        </authorList>
    </citation>
    <scope>NUCLEOTIDE SEQUENCE</scope>
</reference>
<protein>
    <submittedName>
        <fullName evidence="1">Uncharacterized protein</fullName>
    </submittedName>
</protein>
<name>A0A6J5LWC9_9CAUD</name>
<dbReference type="Pfam" id="PF19821">
    <property type="entry name" value="Phage_capsid_2"/>
    <property type="match status" value="1"/>
</dbReference>
<proteinExistence type="predicted"/>
<accession>A0A6J5LWC9</accession>
<evidence type="ECO:0000313" key="1">
    <source>
        <dbReference type="EMBL" id="CAB4136019.1"/>
    </source>
</evidence>
<organism evidence="1">
    <name type="scientific">uncultured Caudovirales phage</name>
    <dbReference type="NCBI Taxonomy" id="2100421"/>
    <lineage>
        <taxon>Viruses</taxon>
        <taxon>Duplodnaviria</taxon>
        <taxon>Heunggongvirae</taxon>
        <taxon>Uroviricota</taxon>
        <taxon>Caudoviricetes</taxon>
        <taxon>Peduoviridae</taxon>
        <taxon>Maltschvirus</taxon>
        <taxon>Maltschvirus maltsch</taxon>
    </lineage>
</organism>
<gene>
    <name evidence="1" type="ORF">UFOVP300_30</name>
</gene>
<sequence length="301" mass="33398">MANLNGVLTNIPDHYTTQFDSNWKHLVQQKNSKLKEYVTIDSIEGKEKSYNQIDATSMTQITDRSRDTRISDQAMAKRWIRPQQYDCAKLVDEFDEQLLGEVVLPTSPIIQSHAQAYARTCDTIIIGALGGTAYTGTTGTTATVLPAGQKVAVNYVESGTAANSGLTIAKLRAAKFLFDSNEIDEEEERIMVVSAKQLQDLLRTIEVTSQDYNSVRALVDGALNTFMGFKFRRSQLLVKTSTVRSCYAYVKSGVILAERGLKTHMDVRTDLSHSLQIRSVASLAAVRMEEKKVVEIACDEA</sequence>
<dbReference type="EMBL" id="LR796307">
    <property type="protein sequence ID" value="CAB4136019.1"/>
    <property type="molecule type" value="Genomic_DNA"/>
</dbReference>